<evidence type="ECO:0000313" key="2">
    <source>
        <dbReference type="Proteomes" id="UP001550044"/>
    </source>
</evidence>
<protein>
    <submittedName>
        <fullName evidence="1">Uncharacterized protein</fullName>
    </submittedName>
</protein>
<evidence type="ECO:0000313" key="1">
    <source>
        <dbReference type="EMBL" id="MET8436128.1"/>
    </source>
</evidence>
<accession>A0ABV2UE55</accession>
<gene>
    <name evidence="1" type="ORF">ABZV61_25790</name>
</gene>
<sequence>MKKIPTMFVRDFATRPARVLPQVTPGCEWVLAGEGRATRKYDGTCVMLDAAGDWWARREVRPGKPMPPDYVVISTDDATGKTVGWEPIGQSSFAKFHAEAVRNMGPPDGITGTFELVGPKINGNPERSDFHRLVEHALARDVTVSELTFEGIRSAALALTTADGCEGIVWHHPDGRMAKIKARDFTPDRS</sequence>
<reference evidence="1 2" key="1">
    <citation type="submission" date="2024-06" db="EMBL/GenBank/DDBJ databases">
        <title>The Natural Products Discovery Center: Release of the First 8490 Sequenced Strains for Exploring Actinobacteria Biosynthetic Diversity.</title>
        <authorList>
            <person name="Kalkreuter E."/>
            <person name="Kautsar S.A."/>
            <person name="Yang D."/>
            <person name="Bader C.D."/>
            <person name="Teijaro C.N."/>
            <person name="Fluegel L."/>
            <person name="Davis C.M."/>
            <person name="Simpson J.R."/>
            <person name="Lauterbach L."/>
            <person name="Steele A.D."/>
            <person name="Gui C."/>
            <person name="Meng S."/>
            <person name="Li G."/>
            <person name="Viehrig K."/>
            <person name="Ye F."/>
            <person name="Su P."/>
            <person name="Kiefer A.F."/>
            <person name="Nichols A."/>
            <person name="Cepeda A.J."/>
            <person name="Yan W."/>
            <person name="Fan B."/>
            <person name="Jiang Y."/>
            <person name="Adhikari A."/>
            <person name="Zheng C.-J."/>
            <person name="Schuster L."/>
            <person name="Cowan T.M."/>
            <person name="Smanski M.J."/>
            <person name="Chevrette M.G."/>
            <person name="De Carvalho L.P.S."/>
            <person name="Shen B."/>
        </authorList>
    </citation>
    <scope>NUCLEOTIDE SEQUENCE [LARGE SCALE GENOMIC DNA]</scope>
    <source>
        <strain evidence="1 2">NPDC005137</strain>
    </source>
</reference>
<keyword evidence="2" id="KW-1185">Reference proteome</keyword>
<dbReference type="Proteomes" id="UP001550044">
    <property type="component" value="Unassembled WGS sequence"/>
</dbReference>
<proteinExistence type="predicted"/>
<name>A0ABV2UE55_9ACTN</name>
<organism evidence="1 2">
    <name type="scientific">Streptomyces sp. 900116325</name>
    <dbReference type="NCBI Taxonomy" id="3154295"/>
    <lineage>
        <taxon>Bacteria</taxon>
        <taxon>Bacillati</taxon>
        <taxon>Actinomycetota</taxon>
        <taxon>Actinomycetes</taxon>
        <taxon>Kitasatosporales</taxon>
        <taxon>Streptomycetaceae</taxon>
        <taxon>Streptomyces</taxon>
    </lineage>
</organism>
<dbReference type="RefSeq" id="WP_356711172.1">
    <property type="nucleotide sequence ID" value="NZ_JBEXIP010000023.1"/>
</dbReference>
<comment type="caution">
    <text evidence="1">The sequence shown here is derived from an EMBL/GenBank/DDBJ whole genome shotgun (WGS) entry which is preliminary data.</text>
</comment>
<dbReference type="EMBL" id="JBEXIP010000023">
    <property type="protein sequence ID" value="MET8436128.1"/>
    <property type="molecule type" value="Genomic_DNA"/>
</dbReference>